<evidence type="ECO:0000313" key="1">
    <source>
        <dbReference type="EMBL" id="AWI25262.1"/>
    </source>
</evidence>
<sequence>MVAVLFIAGDHVPVIPLFDIIGRAAKEAPEQIGVTCVNAGIVGWFTVMVITVVFAHCPASGVKV</sequence>
<keyword evidence="2" id="KW-1185">Reference proteome</keyword>
<reference evidence="1 2" key="1">
    <citation type="submission" date="2018-05" db="EMBL/GenBank/DDBJ databases">
        <title>Genome sequencing of Flavobacterium sp. HYN0049.</title>
        <authorList>
            <person name="Yi H."/>
            <person name="Baek C."/>
        </authorList>
    </citation>
    <scope>NUCLEOTIDE SEQUENCE [LARGE SCALE GENOMIC DNA]</scope>
    <source>
        <strain evidence="1 2">HYN0049</strain>
    </source>
</reference>
<dbReference type="AlphaFoldDB" id="A0A2S1SFY5"/>
<evidence type="ECO:0000313" key="2">
    <source>
        <dbReference type="Proteomes" id="UP000244937"/>
    </source>
</evidence>
<dbReference type="Proteomes" id="UP000244937">
    <property type="component" value="Chromosome"/>
</dbReference>
<accession>A0A2S1SFY5</accession>
<proteinExistence type="predicted"/>
<organism evidence="1 2">
    <name type="scientific">Flavobacterium pallidum</name>
    <dbReference type="NCBI Taxonomy" id="2172098"/>
    <lineage>
        <taxon>Bacteria</taxon>
        <taxon>Pseudomonadati</taxon>
        <taxon>Bacteroidota</taxon>
        <taxon>Flavobacteriia</taxon>
        <taxon>Flavobacteriales</taxon>
        <taxon>Flavobacteriaceae</taxon>
        <taxon>Flavobacterium</taxon>
    </lineage>
</organism>
<name>A0A2S1SFY5_9FLAO</name>
<protein>
    <submittedName>
        <fullName evidence="1">Uncharacterized protein</fullName>
    </submittedName>
</protein>
<dbReference type="EMBL" id="CP029187">
    <property type="protein sequence ID" value="AWI25262.1"/>
    <property type="molecule type" value="Genomic_DNA"/>
</dbReference>
<dbReference type="KEGG" id="fpal:HYN49_04770"/>
<gene>
    <name evidence="1" type="ORF">HYN49_04770</name>
</gene>